<feature type="non-terminal residue" evidence="1">
    <location>
        <position position="158"/>
    </location>
</feature>
<reference evidence="1" key="2">
    <citation type="journal article" date="2014" name="ISME J.">
        <title>Microbial stratification in low pH oxic and suboxic macroscopic growths along an acid mine drainage.</title>
        <authorList>
            <person name="Mendez-Garcia C."/>
            <person name="Mesa V."/>
            <person name="Sprenger R.R."/>
            <person name="Richter M."/>
            <person name="Diez M.S."/>
            <person name="Solano J."/>
            <person name="Bargiela R."/>
            <person name="Golyshina O.V."/>
            <person name="Manteca A."/>
            <person name="Ramos J.L."/>
            <person name="Gallego J.R."/>
            <person name="Llorente I."/>
            <person name="Martins Dos Santos V.A."/>
            <person name="Jensen O.N."/>
            <person name="Pelaez A.I."/>
            <person name="Sanchez J."/>
            <person name="Ferrer M."/>
        </authorList>
    </citation>
    <scope>NUCLEOTIDE SEQUENCE</scope>
</reference>
<sequence length="158" mass="17969">MKLQYFGDRRDFYKYDLLLELGRALQPPNGINVLPMLTADDGGNDGQLTGRVSARDATLFEFLRAGGPRQLGRVAEHFTQRGVPLRFVSEELIRKDDRAGYFARIEDQALADSIVFLDPDTGLKSESASRLNTRYLRYDELQTLFARMSSETVLVIYQ</sequence>
<dbReference type="AlphaFoldDB" id="T1B6H9"/>
<dbReference type="EMBL" id="AUZX01005270">
    <property type="protein sequence ID" value="EQD68516.1"/>
    <property type="molecule type" value="Genomic_DNA"/>
</dbReference>
<evidence type="ECO:0000313" key="1">
    <source>
        <dbReference type="EMBL" id="EQD68516.1"/>
    </source>
</evidence>
<protein>
    <submittedName>
        <fullName evidence="1">Uncharacterized protein</fullName>
    </submittedName>
</protein>
<name>T1B6H9_9ZZZZ</name>
<reference evidence="1" key="1">
    <citation type="submission" date="2013-08" db="EMBL/GenBank/DDBJ databases">
        <authorList>
            <person name="Mendez C."/>
            <person name="Richter M."/>
            <person name="Ferrer M."/>
            <person name="Sanchez J."/>
        </authorList>
    </citation>
    <scope>NUCLEOTIDE SEQUENCE</scope>
</reference>
<accession>T1B6H9</accession>
<comment type="caution">
    <text evidence="1">The sequence shown here is derived from an EMBL/GenBank/DDBJ whole genome shotgun (WGS) entry which is preliminary data.</text>
</comment>
<proteinExistence type="predicted"/>
<organism evidence="1">
    <name type="scientific">mine drainage metagenome</name>
    <dbReference type="NCBI Taxonomy" id="410659"/>
    <lineage>
        <taxon>unclassified sequences</taxon>
        <taxon>metagenomes</taxon>
        <taxon>ecological metagenomes</taxon>
    </lineage>
</organism>
<gene>
    <name evidence="1" type="ORF">B1A_07306</name>
</gene>